<evidence type="ECO:0000259" key="8">
    <source>
        <dbReference type="Pfam" id="PF16757"/>
    </source>
</evidence>
<comment type="similarity">
    <text evidence="2">Belongs to the glycosyl hydrolase 29 family.</text>
</comment>
<dbReference type="EMBL" id="JBDKWZ010000026">
    <property type="protein sequence ID" value="MEN7551740.1"/>
    <property type="molecule type" value="Genomic_DNA"/>
</dbReference>
<dbReference type="GO" id="GO:0005764">
    <property type="term" value="C:lysosome"/>
    <property type="evidence" value="ECO:0007669"/>
    <property type="project" value="TreeGrafter"/>
</dbReference>
<dbReference type="PRINTS" id="PR00741">
    <property type="entry name" value="GLHYDRLASE29"/>
</dbReference>
<dbReference type="GO" id="GO:0016139">
    <property type="term" value="P:glycoside catabolic process"/>
    <property type="evidence" value="ECO:0007669"/>
    <property type="project" value="TreeGrafter"/>
</dbReference>
<comment type="caution">
    <text evidence="9">The sequence shown here is derived from an EMBL/GenBank/DDBJ whole genome shotgun (WGS) entry which is preliminary data.</text>
</comment>
<dbReference type="AlphaFoldDB" id="A0AAW9S996"/>
<keyword evidence="4" id="KW-0732">Signal</keyword>
<dbReference type="PIRSF" id="PIRSF001092">
    <property type="entry name" value="Alpha-L-fucosidase"/>
    <property type="match status" value="1"/>
</dbReference>
<dbReference type="GO" id="GO:0004560">
    <property type="term" value="F:alpha-L-fucosidase activity"/>
    <property type="evidence" value="ECO:0007669"/>
    <property type="project" value="InterPro"/>
</dbReference>
<evidence type="ECO:0000313" key="9">
    <source>
        <dbReference type="EMBL" id="MEN7551740.1"/>
    </source>
</evidence>
<protein>
    <recommendedName>
        <fullName evidence="3">alpha-L-fucosidase</fullName>
        <ecNumber evidence="3">3.2.1.51</ecNumber>
    </recommendedName>
</protein>
<dbReference type="InterPro" id="IPR013780">
    <property type="entry name" value="Glyco_hydro_b"/>
</dbReference>
<keyword evidence="5" id="KW-0378">Hydrolase</keyword>
<dbReference type="PANTHER" id="PTHR10030">
    <property type="entry name" value="ALPHA-L-FUCOSIDASE"/>
    <property type="match status" value="1"/>
</dbReference>
<feature type="domain" description="Glycoside hydrolase family 29 N-terminal" evidence="7">
    <location>
        <begin position="23"/>
        <end position="393"/>
    </location>
</feature>
<evidence type="ECO:0000256" key="1">
    <source>
        <dbReference type="ARBA" id="ARBA00004071"/>
    </source>
</evidence>
<keyword evidence="6" id="KW-0326">Glycosidase</keyword>
<evidence type="ECO:0000313" key="10">
    <source>
        <dbReference type="Proteomes" id="UP001403385"/>
    </source>
</evidence>
<dbReference type="InterPro" id="IPR016286">
    <property type="entry name" value="FUC_metazoa-typ"/>
</dbReference>
<dbReference type="SUPFAM" id="SSF51445">
    <property type="entry name" value="(Trans)glycosidases"/>
    <property type="match status" value="1"/>
</dbReference>
<evidence type="ECO:0000256" key="2">
    <source>
        <dbReference type="ARBA" id="ARBA00007951"/>
    </source>
</evidence>
<accession>A0AAW9S996</accession>
<dbReference type="InterPro" id="IPR031919">
    <property type="entry name" value="Fucosidase_C"/>
</dbReference>
<name>A0AAW9S996_9BACT</name>
<dbReference type="RefSeq" id="WP_346824519.1">
    <property type="nucleotide sequence ID" value="NZ_JBDKWZ010000026.1"/>
</dbReference>
<evidence type="ECO:0000256" key="3">
    <source>
        <dbReference type="ARBA" id="ARBA00012662"/>
    </source>
</evidence>
<keyword evidence="10" id="KW-1185">Reference proteome</keyword>
<dbReference type="InterPro" id="IPR000933">
    <property type="entry name" value="Glyco_hydro_29"/>
</dbReference>
<dbReference type="GO" id="GO:0006004">
    <property type="term" value="P:fucose metabolic process"/>
    <property type="evidence" value="ECO:0007669"/>
    <property type="project" value="InterPro"/>
</dbReference>
<dbReference type="PROSITE" id="PS51257">
    <property type="entry name" value="PROKAR_LIPOPROTEIN"/>
    <property type="match status" value="1"/>
</dbReference>
<feature type="domain" description="Alpha-L-fucosidase C-terminal" evidence="8">
    <location>
        <begin position="408"/>
        <end position="487"/>
    </location>
</feature>
<comment type="function">
    <text evidence="1">Alpha-L-fucosidase is responsible for hydrolyzing the alpha-1,6-linked fucose joined to the reducing-end N-acetylglucosamine of the carbohydrate moieties of glycoproteins.</text>
</comment>
<evidence type="ECO:0000256" key="5">
    <source>
        <dbReference type="ARBA" id="ARBA00022801"/>
    </source>
</evidence>
<dbReference type="PANTHER" id="PTHR10030:SF37">
    <property type="entry name" value="ALPHA-L-FUCOSIDASE-RELATED"/>
    <property type="match status" value="1"/>
</dbReference>
<dbReference type="Pfam" id="PF16757">
    <property type="entry name" value="Fucosidase_C"/>
    <property type="match status" value="1"/>
</dbReference>
<organism evidence="9 10">
    <name type="scientific">Rapidithrix thailandica</name>
    <dbReference type="NCBI Taxonomy" id="413964"/>
    <lineage>
        <taxon>Bacteria</taxon>
        <taxon>Pseudomonadati</taxon>
        <taxon>Bacteroidota</taxon>
        <taxon>Cytophagia</taxon>
        <taxon>Cytophagales</taxon>
        <taxon>Flammeovirgaceae</taxon>
        <taxon>Rapidithrix</taxon>
    </lineage>
</organism>
<dbReference type="SMART" id="SM00812">
    <property type="entry name" value="Alpha_L_fucos"/>
    <property type="match status" value="1"/>
</dbReference>
<dbReference type="Gene3D" id="2.60.40.1180">
    <property type="entry name" value="Golgi alpha-mannosidase II"/>
    <property type="match status" value="1"/>
</dbReference>
<dbReference type="Pfam" id="PF01120">
    <property type="entry name" value="Alpha_L_fucos"/>
    <property type="match status" value="1"/>
</dbReference>
<dbReference type="Gene3D" id="3.20.20.80">
    <property type="entry name" value="Glycosidases"/>
    <property type="match status" value="1"/>
</dbReference>
<dbReference type="InterPro" id="IPR057739">
    <property type="entry name" value="Glyco_hydro_29_N"/>
</dbReference>
<evidence type="ECO:0000256" key="6">
    <source>
        <dbReference type="ARBA" id="ARBA00023295"/>
    </source>
</evidence>
<evidence type="ECO:0000259" key="7">
    <source>
        <dbReference type="Pfam" id="PF01120"/>
    </source>
</evidence>
<evidence type="ECO:0000256" key="4">
    <source>
        <dbReference type="ARBA" id="ARBA00022729"/>
    </source>
</evidence>
<dbReference type="Proteomes" id="UP001403385">
    <property type="component" value="Unassembled WGS sequence"/>
</dbReference>
<proteinExistence type="inferred from homology"/>
<reference evidence="9 10" key="1">
    <citation type="submission" date="2024-04" db="EMBL/GenBank/DDBJ databases">
        <title>Novel genus in family Flammeovirgaceae.</title>
        <authorList>
            <person name="Nguyen T.H."/>
            <person name="Vuong T.Q."/>
            <person name="Le H."/>
            <person name="Kim S.-G."/>
        </authorList>
    </citation>
    <scope>NUCLEOTIDE SEQUENCE [LARGE SCALE GENOMIC DNA]</scope>
    <source>
        <strain evidence="9 10">JCM 23209</strain>
    </source>
</reference>
<dbReference type="EC" id="3.2.1.51" evidence="3"/>
<gene>
    <name evidence="9" type="ORF">AAG747_27740</name>
</gene>
<sequence length="489" mass="57279">MKKIVVLLFVLSLACTPNEQYKPPKKLYEPTLKSIRAHQSPEWFDDAKFGMFIDYGIYSVPGWAHQREDDGPMYPDWYLHDMYRKEEWIDYHKKAWGEDFHRDDFIPMFTAENFDPEGLVQLAEKAGMKYVVPFCKHHDGFCLWPSSFTERDAKDMGPKKDLIKPIVEACKKRGLKFGFYFSLEEWEYPVIQNGESMVRIWENKGVPPIYVPFDEKEMEGKISGKKPVDNFFSDYIIPQANEFIDLYDPDLIWFDGEWDTPIEDMKTPEIVSYYYNQAAGRKEVAVNDRMGKGVRFRVGDFFSSEYHSLESNQPKIVHKWEEIRGISQSYGYNWQDTDENVLSMDEFIEMFVKIVSENGNLLLIVNLDGKGALPDYQRTRLEEIGEWLKINGEAIYKTKPWLVSHEGDNLRFTQSKDEKYVYVICNEWPGRQVIIESVFLGTESKINMLGSDTPLQWSYDGKKVIVEIPESLENQKPCNYAYVLKIELS</sequence>
<dbReference type="InterPro" id="IPR017853">
    <property type="entry name" value="GH"/>
</dbReference>